<comment type="caution">
    <text evidence="18">The sequence shown here is derived from an EMBL/GenBank/DDBJ whole genome shotgun (WGS) entry which is preliminary data.</text>
</comment>
<gene>
    <name evidence="18" type="ORF">RchiOBHm_Chr2g0168321</name>
</gene>
<keyword evidence="6 16" id="KW-0812">Transmembrane</keyword>
<feature type="region of interest" description="Disordered" evidence="15">
    <location>
        <begin position="36"/>
        <end position="56"/>
    </location>
</feature>
<evidence type="ECO:0000256" key="12">
    <source>
        <dbReference type="ARBA" id="ARBA00023136"/>
    </source>
</evidence>
<protein>
    <recommendedName>
        <fullName evidence="4">RING-type E3 ubiquitin transferase</fullName>
        <ecNumber evidence="4">2.3.2.27</ecNumber>
    </recommendedName>
</protein>
<keyword evidence="7" id="KW-0479">Metal-binding</keyword>
<dbReference type="GO" id="GO:0061630">
    <property type="term" value="F:ubiquitin protein ligase activity"/>
    <property type="evidence" value="ECO:0007669"/>
    <property type="project" value="UniProtKB-EC"/>
</dbReference>
<dbReference type="Gene3D" id="3.30.40.10">
    <property type="entry name" value="Zinc/RING finger domain, C3HC4 (zinc finger)"/>
    <property type="match status" value="1"/>
</dbReference>
<feature type="transmembrane region" description="Helical" evidence="16">
    <location>
        <begin position="6"/>
        <end position="25"/>
    </location>
</feature>
<evidence type="ECO:0000256" key="6">
    <source>
        <dbReference type="ARBA" id="ARBA00022692"/>
    </source>
</evidence>
<dbReference type="Proteomes" id="UP000238479">
    <property type="component" value="Chromosome 2"/>
</dbReference>
<dbReference type="InterPro" id="IPR013083">
    <property type="entry name" value="Znf_RING/FYVE/PHD"/>
</dbReference>
<evidence type="ECO:0000313" key="18">
    <source>
        <dbReference type="EMBL" id="PRQ53600.1"/>
    </source>
</evidence>
<dbReference type="PANTHER" id="PTHR45768">
    <property type="entry name" value="E3 UBIQUITIN-PROTEIN LIGASE RNF13-LIKE"/>
    <property type="match status" value="1"/>
</dbReference>
<comment type="subcellular location">
    <subcellularLocation>
        <location evidence="2">Membrane</location>
        <topology evidence="2">Single-pass membrane protein</topology>
    </subcellularLocation>
</comment>
<evidence type="ECO:0000256" key="5">
    <source>
        <dbReference type="ARBA" id="ARBA00022679"/>
    </source>
</evidence>
<dbReference type="Gramene" id="PRQ53600">
    <property type="protein sequence ID" value="PRQ53600"/>
    <property type="gene ID" value="RchiOBHm_Chr2g0168321"/>
</dbReference>
<dbReference type="OMA" id="EPSTHIE"/>
<proteinExistence type="inferred from homology"/>
<evidence type="ECO:0000256" key="13">
    <source>
        <dbReference type="ARBA" id="ARBA00024209"/>
    </source>
</evidence>
<dbReference type="GO" id="GO:0016567">
    <property type="term" value="P:protein ubiquitination"/>
    <property type="evidence" value="ECO:0007669"/>
    <property type="project" value="TreeGrafter"/>
</dbReference>
<sequence length="250" mass="27620">MSSPAIVLLILFILVVAASLLLYYLRRSQPVRHSANAPVPLQHSQSRRRQVSPAPSSSGLLLLLPRFKFSDLKRPGSVTVGGDCAICLAEFEPQHQLRLLPLCLHAFHVDCIDTWLAGESLICPVCRAVVFRSDSDLLLQTASSAGGSFRLAIGNVSSGRRQDNSRSSRTHSIRGGEFEYVVDEEWELQLRDAIHDVEGEDGEIVAVVIDSQPPPSTVEYQSSCGMIFTGSSRRWTELSEGLETIYRWLS</sequence>
<keyword evidence="9" id="KW-0833">Ubl conjugation pathway</keyword>
<evidence type="ECO:0000256" key="14">
    <source>
        <dbReference type="PROSITE-ProRule" id="PRU00175"/>
    </source>
</evidence>
<organism evidence="18 19">
    <name type="scientific">Rosa chinensis</name>
    <name type="common">China rose</name>
    <dbReference type="NCBI Taxonomy" id="74649"/>
    <lineage>
        <taxon>Eukaryota</taxon>
        <taxon>Viridiplantae</taxon>
        <taxon>Streptophyta</taxon>
        <taxon>Embryophyta</taxon>
        <taxon>Tracheophyta</taxon>
        <taxon>Spermatophyta</taxon>
        <taxon>Magnoliopsida</taxon>
        <taxon>eudicotyledons</taxon>
        <taxon>Gunneridae</taxon>
        <taxon>Pentapetalae</taxon>
        <taxon>rosids</taxon>
        <taxon>fabids</taxon>
        <taxon>Rosales</taxon>
        <taxon>Rosaceae</taxon>
        <taxon>Rosoideae</taxon>
        <taxon>Rosoideae incertae sedis</taxon>
        <taxon>Rosa</taxon>
    </lineage>
</organism>
<evidence type="ECO:0000256" key="1">
    <source>
        <dbReference type="ARBA" id="ARBA00000900"/>
    </source>
</evidence>
<dbReference type="PROSITE" id="PS50089">
    <property type="entry name" value="ZF_RING_2"/>
    <property type="match status" value="1"/>
</dbReference>
<dbReference type="OrthoDB" id="8062037at2759"/>
<dbReference type="GO" id="GO:0016020">
    <property type="term" value="C:membrane"/>
    <property type="evidence" value="ECO:0007669"/>
    <property type="project" value="UniProtKB-SubCell"/>
</dbReference>
<keyword evidence="8 14" id="KW-0863">Zinc-finger</keyword>
<evidence type="ECO:0000256" key="11">
    <source>
        <dbReference type="ARBA" id="ARBA00022989"/>
    </source>
</evidence>
<evidence type="ECO:0000256" key="8">
    <source>
        <dbReference type="ARBA" id="ARBA00022771"/>
    </source>
</evidence>
<evidence type="ECO:0000256" key="2">
    <source>
        <dbReference type="ARBA" id="ARBA00004167"/>
    </source>
</evidence>
<dbReference type="SMART" id="SM00184">
    <property type="entry name" value="RING"/>
    <property type="match status" value="1"/>
</dbReference>
<dbReference type="InterPro" id="IPR001841">
    <property type="entry name" value="Znf_RING"/>
</dbReference>
<evidence type="ECO:0000259" key="17">
    <source>
        <dbReference type="PROSITE" id="PS50089"/>
    </source>
</evidence>
<evidence type="ECO:0000256" key="4">
    <source>
        <dbReference type="ARBA" id="ARBA00012483"/>
    </source>
</evidence>
<evidence type="ECO:0000256" key="3">
    <source>
        <dbReference type="ARBA" id="ARBA00004906"/>
    </source>
</evidence>
<evidence type="ECO:0000256" key="10">
    <source>
        <dbReference type="ARBA" id="ARBA00022833"/>
    </source>
</evidence>
<keyword evidence="10" id="KW-0862">Zinc</keyword>
<dbReference type="PANTHER" id="PTHR45768:SF16">
    <property type="entry name" value="E3 UBIQUITIN-PROTEIN LIGASE ATL4"/>
    <property type="match status" value="1"/>
</dbReference>
<evidence type="ECO:0000313" key="19">
    <source>
        <dbReference type="Proteomes" id="UP000238479"/>
    </source>
</evidence>
<dbReference type="Pfam" id="PF13639">
    <property type="entry name" value="zf-RING_2"/>
    <property type="match status" value="1"/>
</dbReference>
<keyword evidence="12 16" id="KW-0472">Membrane</keyword>
<comment type="pathway">
    <text evidence="3">Protein modification; protein ubiquitination.</text>
</comment>
<dbReference type="CDD" id="cd16461">
    <property type="entry name" value="RING-H2_EL5-like"/>
    <property type="match status" value="1"/>
</dbReference>
<accession>A0A2P6S4J5</accession>
<dbReference type="AlphaFoldDB" id="A0A2P6S4J5"/>
<dbReference type="SUPFAM" id="SSF57850">
    <property type="entry name" value="RING/U-box"/>
    <property type="match status" value="1"/>
</dbReference>
<reference evidence="18 19" key="1">
    <citation type="journal article" date="2018" name="Nat. Genet.">
        <title>The Rosa genome provides new insights in the design of modern roses.</title>
        <authorList>
            <person name="Bendahmane M."/>
        </authorList>
    </citation>
    <scope>NUCLEOTIDE SEQUENCE [LARGE SCALE GENOMIC DNA]</scope>
    <source>
        <strain evidence="19">cv. Old Blush</strain>
    </source>
</reference>
<keyword evidence="11 16" id="KW-1133">Transmembrane helix</keyword>
<dbReference type="EMBL" id="PDCK01000040">
    <property type="protein sequence ID" value="PRQ53600.1"/>
    <property type="molecule type" value="Genomic_DNA"/>
</dbReference>
<dbReference type="GO" id="GO:0008270">
    <property type="term" value="F:zinc ion binding"/>
    <property type="evidence" value="ECO:0007669"/>
    <property type="project" value="UniProtKB-KW"/>
</dbReference>
<feature type="domain" description="RING-type" evidence="17">
    <location>
        <begin position="84"/>
        <end position="127"/>
    </location>
</feature>
<comment type="similarity">
    <text evidence="13">Belongs to the RING-type zinc finger family. ATL subfamily.</text>
</comment>
<keyword evidence="5" id="KW-0808">Transferase</keyword>
<name>A0A2P6S4J5_ROSCH</name>
<evidence type="ECO:0000256" key="15">
    <source>
        <dbReference type="SAM" id="MobiDB-lite"/>
    </source>
</evidence>
<evidence type="ECO:0000256" key="7">
    <source>
        <dbReference type="ARBA" id="ARBA00022723"/>
    </source>
</evidence>
<evidence type="ECO:0000256" key="9">
    <source>
        <dbReference type="ARBA" id="ARBA00022786"/>
    </source>
</evidence>
<dbReference type="EC" id="2.3.2.27" evidence="4"/>
<evidence type="ECO:0000256" key="16">
    <source>
        <dbReference type="SAM" id="Phobius"/>
    </source>
</evidence>
<comment type="catalytic activity">
    <reaction evidence="1">
        <text>S-ubiquitinyl-[E2 ubiquitin-conjugating enzyme]-L-cysteine + [acceptor protein]-L-lysine = [E2 ubiquitin-conjugating enzyme]-L-cysteine + N(6)-ubiquitinyl-[acceptor protein]-L-lysine.</text>
        <dbReference type="EC" id="2.3.2.27"/>
    </reaction>
</comment>
<keyword evidence="19" id="KW-1185">Reference proteome</keyword>